<reference evidence="1 3" key="1">
    <citation type="submission" date="2015-11" db="EMBL/GenBank/DDBJ databases">
        <title>Genomic analysis of 38 Legionella species identifies large and diverse effector repertoires.</title>
        <authorList>
            <person name="Burstein D."/>
            <person name="Amaro F."/>
            <person name="Zusman T."/>
            <person name="Lifshitz Z."/>
            <person name="Cohen O."/>
            <person name="Gilbert J.A."/>
            <person name="Pupko T."/>
            <person name="Shuman H.A."/>
            <person name="Segal G."/>
        </authorList>
    </citation>
    <scope>NUCLEOTIDE SEQUENCE [LARGE SCALE GENOMIC DNA]</scope>
    <source>
        <strain evidence="1 3">WO-44C</strain>
    </source>
</reference>
<organism evidence="1 3">
    <name type="scientific">Legionella feeleii</name>
    <dbReference type="NCBI Taxonomy" id="453"/>
    <lineage>
        <taxon>Bacteria</taxon>
        <taxon>Pseudomonadati</taxon>
        <taxon>Pseudomonadota</taxon>
        <taxon>Gammaproteobacteria</taxon>
        <taxon>Legionellales</taxon>
        <taxon>Legionellaceae</taxon>
        <taxon>Legionella</taxon>
    </lineage>
</organism>
<evidence type="ECO:0000313" key="3">
    <source>
        <dbReference type="Proteomes" id="UP000054698"/>
    </source>
</evidence>
<dbReference type="RefSeq" id="WP_156413378.1">
    <property type="nucleotide sequence ID" value="NZ_CAAAHT010000003.1"/>
</dbReference>
<proteinExistence type="predicted"/>
<gene>
    <name evidence="1" type="ORF">Lfee_1606</name>
    <name evidence="2" type="ORF">NCTC12022_01367</name>
</gene>
<accession>A0A0W0TM65</accession>
<dbReference type="OrthoDB" id="9961009at2"/>
<dbReference type="Proteomes" id="UP000054698">
    <property type="component" value="Unassembled WGS sequence"/>
</dbReference>
<reference evidence="2 4" key="2">
    <citation type="submission" date="2018-06" db="EMBL/GenBank/DDBJ databases">
        <authorList>
            <consortium name="Pathogen Informatics"/>
            <person name="Doyle S."/>
        </authorList>
    </citation>
    <scope>NUCLEOTIDE SEQUENCE [LARGE SCALE GENOMIC DNA]</scope>
    <source>
        <strain evidence="2 4">NCTC12022</strain>
    </source>
</reference>
<evidence type="ECO:0000313" key="1">
    <source>
        <dbReference type="EMBL" id="KTC96694.1"/>
    </source>
</evidence>
<protein>
    <submittedName>
        <fullName evidence="1">Uncharacterized protein</fullName>
    </submittedName>
</protein>
<keyword evidence="3" id="KW-1185">Reference proteome</keyword>
<dbReference type="EMBL" id="UASS01000011">
    <property type="protein sequence ID" value="SPX60635.1"/>
    <property type="molecule type" value="Genomic_DNA"/>
</dbReference>
<name>A0A0W0TM65_9GAMM</name>
<dbReference type="PATRIC" id="fig|453.4.peg.1764"/>
<sequence length="55" mass="6493">MKKLRNSSKKTPKADKKILKKELNKVTGGFGEGDDWREAQRRIEENNYNNTHFKD</sequence>
<dbReference type="EMBL" id="LNYB01000080">
    <property type="protein sequence ID" value="KTC96694.1"/>
    <property type="molecule type" value="Genomic_DNA"/>
</dbReference>
<dbReference type="AlphaFoldDB" id="A0A0W0TM65"/>
<dbReference type="Proteomes" id="UP000251942">
    <property type="component" value="Unassembled WGS sequence"/>
</dbReference>
<evidence type="ECO:0000313" key="2">
    <source>
        <dbReference type="EMBL" id="SPX60635.1"/>
    </source>
</evidence>
<evidence type="ECO:0000313" key="4">
    <source>
        <dbReference type="Proteomes" id="UP000251942"/>
    </source>
</evidence>